<name>A0AAD5LBA4_9CRUS</name>
<comment type="caution">
    <text evidence="2">The sequence shown here is derived from an EMBL/GenBank/DDBJ whole genome shotgun (WGS) entry which is preliminary data.</text>
</comment>
<proteinExistence type="predicted"/>
<keyword evidence="1" id="KW-0175">Coiled coil</keyword>
<dbReference type="Proteomes" id="UP000820818">
    <property type="component" value="Linkage Group LG4"/>
</dbReference>
<feature type="coiled-coil region" evidence="1">
    <location>
        <begin position="145"/>
        <end position="172"/>
    </location>
</feature>
<reference evidence="2 3" key="1">
    <citation type="submission" date="2022-05" db="EMBL/GenBank/DDBJ databases">
        <title>A multi-omics perspective on studying reproductive biology in Daphnia sinensis.</title>
        <authorList>
            <person name="Jia J."/>
        </authorList>
    </citation>
    <scope>NUCLEOTIDE SEQUENCE [LARGE SCALE GENOMIC DNA]</scope>
    <source>
        <strain evidence="2 3">WSL</strain>
    </source>
</reference>
<accession>A0AAD5LBA4</accession>
<organism evidence="2 3">
    <name type="scientific">Daphnia sinensis</name>
    <dbReference type="NCBI Taxonomy" id="1820382"/>
    <lineage>
        <taxon>Eukaryota</taxon>
        <taxon>Metazoa</taxon>
        <taxon>Ecdysozoa</taxon>
        <taxon>Arthropoda</taxon>
        <taxon>Crustacea</taxon>
        <taxon>Branchiopoda</taxon>
        <taxon>Diplostraca</taxon>
        <taxon>Cladocera</taxon>
        <taxon>Anomopoda</taxon>
        <taxon>Daphniidae</taxon>
        <taxon>Daphnia</taxon>
        <taxon>Daphnia similis group</taxon>
    </lineage>
</organism>
<evidence type="ECO:0000256" key="1">
    <source>
        <dbReference type="SAM" id="Coils"/>
    </source>
</evidence>
<evidence type="ECO:0000313" key="3">
    <source>
        <dbReference type="Proteomes" id="UP000820818"/>
    </source>
</evidence>
<sequence>MNSSLANSTSKRLLFEETPIEVNNDSPTKRTRLASFSSSPTTQNINENYLTIFEKKSCQGVTIDEFNIQELIEENAALREKIKILEEHDTKKMEDLNELREENAALRKEIKILEEHDKKKMEDLNELSVENAFLRQQIMIQSEGEKHKTNDLKRLREENAAYQQAHRILEEEKFKILQN</sequence>
<evidence type="ECO:0000313" key="2">
    <source>
        <dbReference type="EMBL" id="KAI9559510.1"/>
    </source>
</evidence>
<protein>
    <submittedName>
        <fullName evidence="2">Uncharacterized protein</fullName>
    </submittedName>
</protein>
<keyword evidence="3" id="KW-1185">Reference proteome</keyword>
<gene>
    <name evidence="2" type="ORF">GHT06_013504</name>
</gene>
<dbReference type="EMBL" id="WJBH02000004">
    <property type="protein sequence ID" value="KAI9559510.1"/>
    <property type="molecule type" value="Genomic_DNA"/>
</dbReference>
<dbReference type="AlphaFoldDB" id="A0AAD5LBA4"/>
<feature type="coiled-coil region" evidence="1">
    <location>
        <begin position="68"/>
        <end position="116"/>
    </location>
</feature>